<reference evidence="3" key="2">
    <citation type="submission" date="2023-05" db="EMBL/GenBank/DDBJ databases">
        <authorList>
            <person name="Schelkunov M.I."/>
        </authorList>
    </citation>
    <scope>NUCLEOTIDE SEQUENCE</scope>
    <source>
        <strain evidence="3">Hsosn_3</strain>
        <tissue evidence="3">Leaf</tissue>
    </source>
</reference>
<evidence type="ECO:0000256" key="1">
    <source>
        <dbReference type="SAM" id="Coils"/>
    </source>
</evidence>
<protein>
    <submittedName>
        <fullName evidence="3">Uncharacterized protein</fullName>
    </submittedName>
</protein>
<keyword evidence="4" id="KW-1185">Reference proteome</keyword>
<feature type="region of interest" description="Disordered" evidence="2">
    <location>
        <begin position="196"/>
        <end position="260"/>
    </location>
</feature>
<evidence type="ECO:0000313" key="3">
    <source>
        <dbReference type="EMBL" id="KAK1380080.1"/>
    </source>
</evidence>
<sequence>MAGEFIITKTNHVSFQNLQAITNPQIRAWAEFLNIRSLVAYAIGFAIANNRHINIGRIVIDQVILCMGPLDERTGINDDVLCFYPRFLQLILNDILTDNEREIFEGEANQECMRMKSNAITALIRKNNYLPGVPTVLTEYLRTVPLPLLPPGEQVNQGNIPQPEPVMAPEPMDVDPEPLVAIPDQEVANPQPLTTVEEPLEEPNENINEPPSPTIPIKEPSMSVEGDSAKAAPHKEIHPSTAALPSSKRRRTETEATADTSFLSSKAPFTDFSDADWATLTKAISEPIAQSSKEELTEATGVPTILRSGSLVEGSKNQGSSQTSREGFDLNAQSKRSLSTSPDGTYLDPAGKGSDTHGEDSGSLLLKEPVSNPLEIQTLDPLKDISSKDDQQLGLSKDGDLRSPIAPPVTSLRTATVISSAGTISTKDLSETKTLTPGLSGKGKMIQTPTETLSVHPEPNVRSDTLTLPNIDDLLLPTERELQGSPPVKTMFLKSIQEKVDLAAADSRRTFRVIGSASGTITGTKQAVDSLKKEAMEELVELRMDVRELKDGFMNEVTALSQGHEALKEDVLVIRDGQARVKDAMNTLSRVESKLNKRPDHMEKTTNSRLENIDLSLASINEFNKQLMDFLENQGDGVQSIWSMLKNQQSGQPGPSYQEPDPSNVFYAEDAFIEDSSTKGEKVGEGVKDKWGVWETVEAIPIRQYWIEELVEEDKESEEEFEVMHEQPIQEEHEPYYPEPIEHPILEDDMEEANSLSPEEEAALEAIRAQRAAIDARQAEKEKQQAILRSEKLKRMKVYNEVRKKKMIDLAKKDGTEWEMAYKTFCGVEDGLEVNDNAEVEVIIQDIRSANLEDQTYFKALRSSIICLNAGVKTNGAWSLLISFLEKGTFVISTKFLEQRTYTELQAILIKIQRTTRLNELLREHVKEIVMKVSPEITEDPPMVRFMTNDVFRICYLAEDKLRDYPSNYLISVEKYLRSTGFSSTEKDKAADTLRRFLMENVPYYRKRVERGLEVHTRLPNMPKLNKKDVNIAWLWAGVGQEVEYIGRHIQGAILKPGEPLHYLSVIDYQAANSDPMIEEGEIGMD</sequence>
<name>A0AAD8I9U5_9APIA</name>
<evidence type="ECO:0000313" key="4">
    <source>
        <dbReference type="Proteomes" id="UP001237642"/>
    </source>
</evidence>
<accession>A0AAD8I9U5</accession>
<feature type="coiled-coil region" evidence="1">
    <location>
        <begin position="769"/>
        <end position="796"/>
    </location>
</feature>
<dbReference type="Proteomes" id="UP001237642">
    <property type="component" value="Unassembled WGS sequence"/>
</dbReference>
<keyword evidence="1" id="KW-0175">Coiled coil</keyword>
<gene>
    <name evidence="3" type="ORF">POM88_026824</name>
</gene>
<feature type="compositionally biased region" description="Basic and acidic residues" evidence="2">
    <location>
        <begin position="381"/>
        <end position="401"/>
    </location>
</feature>
<proteinExistence type="predicted"/>
<organism evidence="3 4">
    <name type="scientific">Heracleum sosnowskyi</name>
    <dbReference type="NCBI Taxonomy" id="360622"/>
    <lineage>
        <taxon>Eukaryota</taxon>
        <taxon>Viridiplantae</taxon>
        <taxon>Streptophyta</taxon>
        <taxon>Embryophyta</taxon>
        <taxon>Tracheophyta</taxon>
        <taxon>Spermatophyta</taxon>
        <taxon>Magnoliopsida</taxon>
        <taxon>eudicotyledons</taxon>
        <taxon>Gunneridae</taxon>
        <taxon>Pentapetalae</taxon>
        <taxon>asterids</taxon>
        <taxon>campanulids</taxon>
        <taxon>Apiales</taxon>
        <taxon>Apiaceae</taxon>
        <taxon>Apioideae</taxon>
        <taxon>apioid superclade</taxon>
        <taxon>Tordylieae</taxon>
        <taxon>Tordyliinae</taxon>
        <taxon>Heracleum</taxon>
    </lineage>
</organism>
<feature type="region of interest" description="Disordered" evidence="2">
    <location>
        <begin position="291"/>
        <end position="407"/>
    </location>
</feature>
<feature type="compositionally biased region" description="Polar residues" evidence="2">
    <location>
        <begin position="315"/>
        <end position="343"/>
    </location>
</feature>
<dbReference type="EMBL" id="JAUIZM010000006">
    <property type="protein sequence ID" value="KAK1380080.1"/>
    <property type="molecule type" value="Genomic_DNA"/>
</dbReference>
<reference evidence="3" key="1">
    <citation type="submission" date="2023-02" db="EMBL/GenBank/DDBJ databases">
        <title>Genome of toxic invasive species Heracleum sosnowskyi carries increased number of genes despite the absence of recent whole-genome duplications.</title>
        <authorList>
            <person name="Schelkunov M."/>
            <person name="Shtratnikova V."/>
            <person name="Makarenko M."/>
            <person name="Klepikova A."/>
            <person name="Omelchenko D."/>
            <person name="Novikova G."/>
            <person name="Obukhova E."/>
            <person name="Bogdanov V."/>
            <person name="Penin A."/>
            <person name="Logacheva M."/>
        </authorList>
    </citation>
    <scope>NUCLEOTIDE SEQUENCE</scope>
    <source>
        <strain evidence="3">Hsosn_3</strain>
        <tissue evidence="3">Leaf</tissue>
    </source>
</reference>
<evidence type="ECO:0000256" key="2">
    <source>
        <dbReference type="SAM" id="MobiDB-lite"/>
    </source>
</evidence>
<comment type="caution">
    <text evidence="3">The sequence shown here is derived from an EMBL/GenBank/DDBJ whole genome shotgun (WGS) entry which is preliminary data.</text>
</comment>
<dbReference type="AlphaFoldDB" id="A0AAD8I9U5"/>